<evidence type="ECO:0000256" key="2">
    <source>
        <dbReference type="ARBA" id="ARBA00022679"/>
    </source>
</evidence>
<dbReference type="InterPro" id="IPR041633">
    <property type="entry name" value="Polbeta"/>
</dbReference>
<gene>
    <name evidence="8" type="ORF">ERS852557_01020</name>
</gene>
<dbReference type="GO" id="GO:0005524">
    <property type="term" value="F:ATP binding"/>
    <property type="evidence" value="ECO:0007669"/>
    <property type="project" value="UniProtKB-KW"/>
</dbReference>
<evidence type="ECO:0000313" key="8">
    <source>
        <dbReference type="EMBL" id="CUP56019.1"/>
    </source>
</evidence>
<keyword evidence="4" id="KW-0479">Metal-binding</keyword>
<evidence type="ECO:0000256" key="5">
    <source>
        <dbReference type="ARBA" id="ARBA00022741"/>
    </source>
</evidence>
<reference evidence="8 9" key="1">
    <citation type="submission" date="2015-09" db="EMBL/GenBank/DDBJ databases">
        <authorList>
            <consortium name="Pathogen Informatics"/>
        </authorList>
    </citation>
    <scope>NUCLEOTIDE SEQUENCE [LARGE SCALE GENOMIC DNA]</scope>
    <source>
        <strain evidence="8 9">2789STDY5834945</strain>
    </source>
</reference>
<dbReference type="Pfam" id="PF18765">
    <property type="entry name" value="Polbeta"/>
    <property type="match status" value="1"/>
</dbReference>
<evidence type="ECO:0000256" key="1">
    <source>
        <dbReference type="ARBA" id="ARBA00001946"/>
    </source>
</evidence>
<protein>
    <submittedName>
        <fullName evidence="8">Predicted nucleotidyltransferases</fullName>
    </submittedName>
</protein>
<keyword evidence="7" id="KW-0460">Magnesium</keyword>
<dbReference type="GO" id="GO:0046872">
    <property type="term" value="F:metal ion binding"/>
    <property type="evidence" value="ECO:0007669"/>
    <property type="project" value="UniProtKB-KW"/>
</dbReference>
<name>A0A0P0F722_BACT4</name>
<evidence type="ECO:0000256" key="6">
    <source>
        <dbReference type="ARBA" id="ARBA00022840"/>
    </source>
</evidence>
<dbReference type="CDD" id="cd05403">
    <property type="entry name" value="NT_KNTase_like"/>
    <property type="match status" value="1"/>
</dbReference>
<dbReference type="GO" id="GO:0016779">
    <property type="term" value="F:nucleotidyltransferase activity"/>
    <property type="evidence" value="ECO:0007669"/>
    <property type="project" value="UniProtKB-KW"/>
</dbReference>
<comment type="cofactor">
    <cofactor evidence="1">
        <name>Mg(2+)</name>
        <dbReference type="ChEBI" id="CHEBI:18420"/>
    </cofactor>
</comment>
<dbReference type="PATRIC" id="fig|818.23.peg.3291"/>
<proteinExistence type="predicted"/>
<accession>C6IQZ5</accession>
<dbReference type="PANTHER" id="PTHR33571:SF12">
    <property type="entry name" value="BSL3053 PROTEIN"/>
    <property type="match status" value="1"/>
</dbReference>
<dbReference type="KEGG" id="btho:Btheta7330_03196"/>
<dbReference type="Proteomes" id="UP000095541">
    <property type="component" value="Unassembled WGS sequence"/>
</dbReference>
<dbReference type="InterPro" id="IPR052038">
    <property type="entry name" value="Type-VII_TA_antitoxin"/>
</dbReference>
<evidence type="ECO:0000256" key="3">
    <source>
        <dbReference type="ARBA" id="ARBA00022695"/>
    </source>
</evidence>
<evidence type="ECO:0000256" key="7">
    <source>
        <dbReference type="ARBA" id="ARBA00022842"/>
    </source>
</evidence>
<dbReference type="Gene3D" id="3.30.460.10">
    <property type="entry name" value="Beta Polymerase, domain 2"/>
    <property type="match status" value="1"/>
</dbReference>
<keyword evidence="6" id="KW-0067">ATP-binding</keyword>
<organism evidence="8 9">
    <name type="scientific">Bacteroides thetaiotaomicron</name>
    <dbReference type="NCBI Taxonomy" id="818"/>
    <lineage>
        <taxon>Bacteria</taxon>
        <taxon>Pseudomonadati</taxon>
        <taxon>Bacteroidota</taxon>
        <taxon>Bacteroidia</taxon>
        <taxon>Bacteroidales</taxon>
        <taxon>Bacteroidaceae</taxon>
        <taxon>Bacteroides</taxon>
    </lineage>
</organism>
<keyword evidence="5" id="KW-0547">Nucleotide-binding</keyword>
<evidence type="ECO:0000256" key="4">
    <source>
        <dbReference type="ARBA" id="ARBA00022723"/>
    </source>
</evidence>
<dbReference type="AlphaFoldDB" id="A0A0P0F722"/>
<dbReference type="EMBL" id="CZBI01000001">
    <property type="protein sequence ID" value="CUP56019.1"/>
    <property type="molecule type" value="Genomic_DNA"/>
</dbReference>
<accession>A0A0P0F722</accession>
<evidence type="ECO:0000313" key="9">
    <source>
        <dbReference type="Proteomes" id="UP000095541"/>
    </source>
</evidence>
<keyword evidence="2 8" id="KW-0808">Transferase</keyword>
<keyword evidence="3" id="KW-0548">Nucleotidyltransferase</keyword>
<dbReference type="PANTHER" id="PTHR33571">
    <property type="entry name" value="SSL8005 PROTEIN"/>
    <property type="match status" value="1"/>
</dbReference>
<sequence length="105" mass="12340">MKGDSHMKLIENNIQKIIDLCKKHKVHKLFVFGSILTNRFNDNSDIDLVVDFNKAEVSDYFDNYFDFKYALENLFGREVDLLEEQTIKNPYLKKNVDATKTLIYG</sequence>
<dbReference type="InterPro" id="IPR043519">
    <property type="entry name" value="NT_sf"/>
</dbReference>
<dbReference type="SUPFAM" id="SSF81301">
    <property type="entry name" value="Nucleotidyltransferase"/>
    <property type="match status" value="1"/>
</dbReference>